<reference evidence="1" key="1">
    <citation type="submission" date="2020-07" db="EMBL/GenBank/DDBJ databases">
        <title>Draft genome sequence of Lactobacillus helveticus strain H-8.</title>
        <authorList>
            <person name="Endo A."/>
            <person name="Maeno S."/>
            <person name="Kido Y."/>
        </authorList>
    </citation>
    <scope>NUCLEOTIDE SEQUENCE</scope>
    <source>
        <strain evidence="1">H-8</strain>
    </source>
</reference>
<evidence type="ECO:0000313" key="1">
    <source>
        <dbReference type="EMBL" id="GFO99658.1"/>
    </source>
</evidence>
<protein>
    <submittedName>
        <fullName evidence="1">Uncharacterized protein</fullName>
    </submittedName>
</protein>
<gene>
    <name evidence="1" type="ORF">LHEH8_14140</name>
</gene>
<proteinExistence type="predicted"/>
<name>A0A8H9F9Q3_LACHE</name>
<dbReference type="RefSeq" id="WP_057729702.1">
    <property type="nucleotide sequence ID" value="NZ_BLYO01000307.1"/>
</dbReference>
<sequence>MTNLMKKKDKLTDVLIIVGLVLTFSQNLSVNYAINRQRTLEFLDPNYVVIIQRYSKITKQRKKLQHILRYTNNDSLFKAGNHTEPDYLPYTKHASNVTYQKKILDQAKHYHYHVKGNKLFLTWNSKKAKMKMLPIVMYHQSRLTLNGKLQTKLKQNTITQSIVKAKKGRNIASLQFITLSRQFGLKLYC</sequence>
<dbReference type="EMBL" id="BLYO01000307">
    <property type="protein sequence ID" value="GFO99658.1"/>
    <property type="molecule type" value="Genomic_DNA"/>
</dbReference>
<dbReference type="AlphaFoldDB" id="A0A8H9F9Q3"/>
<accession>A0A8H9F9Q3</accession>
<organism evidence="1 2">
    <name type="scientific">Lactobacillus helveticus</name>
    <name type="common">Lactobacillus suntoryeus</name>
    <dbReference type="NCBI Taxonomy" id="1587"/>
    <lineage>
        <taxon>Bacteria</taxon>
        <taxon>Bacillati</taxon>
        <taxon>Bacillota</taxon>
        <taxon>Bacilli</taxon>
        <taxon>Lactobacillales</taxon>
        <taxon>Lactobacillaceae</taxon>
        <taxon>Lactobacillus</taxon>
    </lineage>
</organism>
<evidence type="ECO:0000313" key="2">
    <source>
        <dbReference type="Proteomes" id="UP000618094"/>
    </source>
</evidence>
<comment type="caution">
    <text evidence="1">The sequence shown here is derived from an EMBL/GenBank/DDBJ whole genome shotgun (WGS) entry which is preliminary data.</text>
</comment>
<dbReference type="Proteomes" id="UP000618094">
    <property type="component" value="Unassembled WGS sequence"/>
</dbReference>